<gene>
    <name evidence="2" type="ORF">BOTNAR_0003g00410</name>
</gene>
<protein>
    <submittedName>
        <fullName evidence="2">Uncharacterized protein</fullName>
    </submittedName>
</protein>
<name>A0A4Z1JMJ8_9HELO</name>
<reference evidence="2 3" key="1">
    <citation type="submission" date="2017-12" db="EMBL/GenBank/DDBJ databases">
        <title>Comparative genomics of Botrytis spp.</title>
        <authorList>
            <person name="Valero-Jimenez C.A."/>
            <person name="Tapia P."/>
            <person name="Veloso J."/>
            <person name="Silva-Moreno E."/>
            <person name="Staats M."/>
            <person name="Valdes J.H."/>
            <person name="Van Kan J.A.L."/>
        </authorList>
    </citation>
    <scope>NUCLEOTIDE SEQUENCE [LARGE SCALE GENOMIC DNA]</scope>
    <source>
        <strain evidence="2 3">MUCL2120</strain>
    </source>
</reference>
<dbReference type="Proteomes" id="UP000297452">
    <property type="component" value="Unassembled WGS sequence"/>
</dbReference>
<dbReference type="OrthoDB" id="10288953at2759"/>
<comment type="caution">
    <text evidence="2">The sequence shown here is derived from an EMBL/GenBank/DDBJ whole genome shotgun (WGS) entry which is preliminary data.</text>
</comment>
<evidence type="ECO:0000313" key="2">
    <source>
        <dbReference type="EMBL" id="TGO70147.1"/>
    </source>
</evidence>
<evidence type="ECO:0000313" key="3">
    <source>
        <dbReference type="Proteomes" id="UP000297452"/>
    </source>
</evidence>
<accession>A0A4Z1JMJ8</accession>
<keyword evidence="3" id="KW-1185">Reference proteome</keyword>
<proteinExistence type="predicted"/>
<sequence>MEPRMQVALMLGDDWKKGQASGVGAWERGWTNACEMQRVSDVLSSSIAQNTLRPEDQMAGETTTPRCSKCTRAQLKPRV</sequence>
<feature type="region of interest" description="Disordered" evidence="1">
    <location>
        <begin position="54"/>
        <end position="79"/>
    </location>
</feature>
<dbReference type="AlphaFoldDB" id="A0A4Z1JMJ8"/>
<organism evidence="2 3">
    <name type="scientific">Botryotinia narcissicola</name>
    <dbReference type="NCBI Taxonomy" id="278944"/>
    <lineage>
        <taxon>Eukaryota</taxon>
        <taxon>Fungi</taxon>
        <taxon>Dikarya</taxon>
        <taxon>Ascomycota</taxon>
        <taxon>Pezizomycotina</taxon>
        <taxon>Leotiomycetes</taxon>
        <taxon>Helotiales</taxon>
        <taxon>Sclerotiniaceae</taxon>
        <taxon>Botryotinia</taxon>
    </lineage>
</organism>
<dbReference type="EMBL" id="PQXJ01000003">
    <property type="protein sequence ID" value="TGO70147.1"/>
    <property type="molecule type" value="Genomic_DNA"/>
</dbReference>
<evidence type="ECO:0000256" key="1">
    <source>
        <dbReference type="SAM" id="MobiDB-lite"/>
    </source>
</evidence>